<dbReference type="CDD" id="cd05233">
    <property type="entry name" value="SDR_c"/>
    <property type="match status" value="1"/>
</dbReference>
<reference evidence="3 4" key="1">
    <citation type="submission" date="2023-10" db="EMBL/GenBank/DDBJ databases">
        <title>Surface-active antibiotics is a multifunctional adaptation for post-fire microbes.</title>
        <authorList>
            <person name="Liu M.D."/>
            <person name="Du Y."/>
            <person name="Koupaei S.K."/>
            <person name="Kim N.R."/>
            <person name="Zhang W."/>
            <person name="Traxler M.F."/>
        </authorList>
    </citation>
    <scope>NUCLEOTIDE SEQUENCE [LARGE SCALE GENOMIC DNA]</scope>
    <source>
        <strain evidence="3 4">F3</strain>
    </source>
</reference>
<accession>A0ABZ0EBN2</accession>
<keyword evidence="4" id="KW-1185">Reference proteome</keyword>
<dbReference type="GO" id="GO:0016491">
    <property type="term" value="F:oxidoreductase activity"/>
    <property type="evidence" value="ECO:0007669"/>
    <property type="project" value="UniProtKB-KW"/>
</dbReference>
<dbReference type="Proteomes" id="UP001302652">
    <property type="component" value="Chromosome 3"/>
</dbReference>
<dbReference type="EMBL" id="CP136511">
    <property type="protein sequence ID" value="WOD14623.1"/>
    <property type="molecule type" value="Genomic_DNA"/>
</dbReference>
<dbReference type="EC" id="1.-.-.-" evidence="3"/>
<dbReference type="RefSeq" id="WP_317016565.1">
    <property type="nucleotide sequence ID" value="NZ_CP136511.1"/>
</dbReference>
<dbReference type="SUPFAM" id="SSF51735">
    <property type="entry name" value="NAD(P)-binding Rossmann-fold domains"/>
    <property type="match status" value="1"/>
</dbReference>
<dbReference type="InterPro" id="IPR002347">
    <property type="entry name" value="SDR_fam"/>
</dbReference>
<dbReference type="Pfam" id="PF13561">
    <property type="entry name" value="adh_short_C2"/>
    <property type="match status" value="1"/>
</dbReference>
<gene>
    <name evidence="3" type="ORF">RW095_04205</name>
</gene>
<dbReference type="PANTHER" id="PTHR24321:SF8">
    <property type="entry name" value="ESTRADIOL 17-BETA-DEHYDROGENASE 8-RELATED"/>
    <property type="match status" value="1"/>
</dbReference>
<evidence type="ECO:0000313" key="4">
    <source>
        <dbReference type="Proteomes" id="UP001302652"/>
    </source>
</evidence>
<comment type="similarity">
    <text evidence="1">Belongs to the short-chain dehydrogenases/reductases (SDR) family.</text>
</comment>
<evidence type="ECO:0000256" key="1">
    <source>
        <dbReference type="ARBA" id="ARBA00006484"/>
    </source>
</evidence>
<dbReference type="PRINTS" id="PR00081">
    <property type="entry name" value="GDHRDH"/>
</dbReference>
<evidence type="ECO:0000313" key="3">
    <source>
        <dbReference type="EMBL" id="WOD14623.1"/>
    </source>
</evidence>
<dbReference type="NCBIfam" id="NF005559">
    <property type="entry name" value="PRK07231.1"/>
    <property type="match status" value="1"/>
</dbReference>
<sequence>MGNRIKDKVAIVTGGAGGIGSATGTVFCEEGGKVVLVDRDGVALDDAAARIRDTVPGATVLTVIADVANEISAADIAAKTLDGFGRIDVLVNNAGIRSYSPLAEASAQSWQEILGVNLLSYAFMSKAVIPAMRASRQGSIINISSTYAVTGRPSMGQYDATKAAILALTRTLAFEETPNGIRANAVCPGFTLTPFHVAKAQANGQSAEDLRTADIDGCLMRRWADPREVAYPILWLASDEASYITASTLMVDGGRPVV</sequence>
<dbReference type="PRINTS" id="PR00080">
    <property type="entry name" value="SDRFAMILY"/>
</dbReference>
<keyword evidence="2 3" id="KW-0560">Oxidoreductase</keyword>
<protein>
    <submittedName>
        <fullName evidence="3">SDR family oxidoreductase</fullName>
        <ecNumber evidence="3">1.-.-.-</ecNumber>
    </submittedName>
</protein>
<organism evidence="3 4">
    <name type="scientific">Paraburkholderia kirstenboschensis</name>
    <dbReference type="NCBI Taxonomy" id="1245436"/>
    <lineage>
        <taxon>Bacteria</taxon>
        <taxon>Pseudomonadati</taxon>
        <taxon>Pseudomonadota</taxon>
        <taxon>Betaproteobacteria</taxon>
        <taxon>Burkholderiales</taxon>
        <taxon>Burkholderiaceae</taxon>
        <taxon>Paraburkholderia</taxon>
    </lineage>
</organism>
<dbReference type="Gene3D" id="3.40.50.720">
    <property type="entry name" value="NAD(P)-binding Rossmann-like Domain"/>
    <property type="match status" value="1"/>
</dbReference>
<proteinExistence type="inferred from homology"/>
<evidence type="ECO:0000256" key="2">
    <source>
        <dbReference type="ARBA" id="ARBA00023002"/>
    </source>
</evidence>
<dbReference type="PANTHER" id="PTHR24321">
    <property type="entry name" value="DEHYDROGENASES, SHORT CHAIN"/>
    <property type="match status" value="1"/>
</dbReference>
<dbReference type="InterPro" id="IPR036291">
    <property type="entry name" value="NAD(P)-bd_dom_sf"/>
</dbReference>
<name>A0ABZ0EBN2_9BURK</name>